<gene>
    <name evidence="2" type="ORF">NOCA1230009</name>
</gene>
<feature type="transmembrane region" description="Helical" evidence="1">
    <location>
        <begin position="73"/>
        <end position="92"/>
    </location>
</feature>
<keyword evidence="1" id="KW-1133">Transmembrane helix</keyword>
<proteinExistence type="predicted"/>
<feature type="transmembrane region" description="Helical" evidence="1">
    <location>
        <begin position="46"/>
        <end position="66"/>
    </location>
</feature>
<sequence>MCRMGAEPRVEHVRAPHALARALAATVVVLIGAVSAHTWAGGTVPTAPGLVLITAVVLGGGVLLFTRDVPVRLLLPAVAAAQLGLHESFGLVTDHVHAGHDAMTSPDPGWTWRMVAAHLFVTVLTAVLWWAGGRAAGLVVSLVDHPAPVVVPRLRAPHDEVRPCVSLVHLLVSPRRGPPLAVPHT</sequence>
<keyword evidence="1" id="KW-0812">Transmembrane</keyword>
<reference evidence="2" key="1">
    <citation type="submission" date="2015-08" db="EMBL/GenBank/DDBJ databases">
        <authorList>
            <person name="Babu N.S."/>
            <person name="Beckwith C.J."/>
            <person name="Beseler K.G."/>
            <person name="Brison A."/>
            <person name="Carone J.V."/>
            <person name="Caskin T.P."/>
            <person name="Diamond M."/>
            <person name="Durham M.E."/>
            <person name="Foxe J.M."/>
            <person name="Go M."/>
            <person name="Henderson B.A."/>
            <person name="Jones I.B."/>
            <person name="McGettigan J.A."/>
            <person name="Micheletti S.J."/>
            <person name="Nasrallah M.E."/>
            <person name="Ortiz D."/>
            <person name="Piller C.R."/>
            <person name="Privatt S.R."/>
            <person name="Schneider S.L."/>
            <person name="Sharp S."/>
            <person name="Smith T.C."/>
            <person name="Stanton J.D."/>
            <person name="Ullery H.E."/>
            <person name="Wilson R.J."/>
            <person name="Serrano M.G."/>
            <person name="Buck G."/>
            <person name="Lee V."/>
            <person name="Wang Y."/>
            <person name="Carvalho R."/>
            <person name="Voegtly L."/>
            <person name="Shi R."/>
            <person name="Duckworth R."/>
            <person name="Johnson A."/>
            <person name="Loviza R."/>
            <person name="Walstead R."/>
            <person name="Shah Z."/>
            <person name="Kiflezghi M."/>
            <person name="Wade K."/>
            <person name="Ball S.L."/>
            <person name="Bradley K.W."/>
            <person name="Asai D.J."/>
            <person name="Bowman C.A."/>
            <person name="Russell D.A."/>
            <person name="Pope W.H."/>
            <person name="Jacobs-Sera D."/>
            <person name="Hendrix R.W."/>
            <person name="Hatfull G.F."/>
        </authorList>
    </citation>
    <scope>NUCLEOTIDE SEQUENCE</scope>
</reference>
<name>A0A2P2CFQ3_9ZZZZ</name>
<evidence type="ECO:0000313" key="2">
    <source>
        <dbReference type="EMBL" id="CUR60747.1"/>
    </source>
</evidence>
<dbReference type="EMBL" id="CZKB01000016">
    <property type="protein sequence ID" value="CUR60747.1"/>
    <property type="molecule type" value="Genomic_DNA"/>
</dbReference>
<dbReference type="AlphaFoldDB" id="A0A2P2CFQ3"/>
<keyword evidence="1" id="KW-0472">Membrane</keyword>
<organism evidence="2">
    <name type="scientific">metagenome</name>
    <dbReference type="NCBI Taxonomy" id="256318"/>
    <lineage>
        <taxon>unclassified sequences</taxon>
        <taxon>metagenomes</taxon>
    </lineage>
</organism>
<feature type="transmembrane region" description="Helical" evidence="1">
    <location>
        <begin position="20"/>
        <end position="40"/>
    </location>
</feature>
<accession>A0A2P2CFQ3</accession>
<protein>
    <submittedName>
        <fullName evidence="2">Putative FtsQ</fullName>
    </submittedName>
</protein>
<evidence type="ECO:0000256" key="1">
    <source>
        <dbReference type="SAM" id="Phobius"/>
    </source>
</evidence>
<feature type="transmembrane region" description="Helical" evidence="1">
    <location>
        <begin position="112"/>
        <end position="131"/>
    </location>
</feature>